<gene>
    <name evidence="2" type="ORF">AVDCRST_MAG34-1310</name>
</gene>
<feature type="non-terminal residue" evidence="2">
    <location>
        <position position="1"/>
    </location>
</feature>
<feature type="compositionally biased region" description="Basic and acidic residues" evidence="1">
    <location>
        <begin position="154"/>
        <end position="179"/>
    </location>
</feature>
<evidence type="ECO:0000313" key="2">
    <source>
        <dbReference type="EMBL" id="CAA9347021.1"/>
    </source>
</evidence>
<feature type="compositionally biased region" description="Basic residues" evidence="1">
    <location>
        <begin position="266"/>
        <end position="280"/>
    </location>
</feature>
<keyword evidence="2" id="KW-0560">Oxidoreductase</keyword>
<accession>A0A6J4M224</accession>
<feature type="compositionally biased region" description="Basic residues" evidence="1">
    <location>
        <begin position="101"/>
        <end position="115"/>
    </location>
</feature>
<dbReference type="AlphaFoldDB" id="A0A6J4M224"/>
<feature type="compositionally biased region" description="Basic and acidic residues" evidence="1">
    <location>
        <begin position="192"/>
        <end position="210"/>
    </location>
</feature>
<feature type="compositionally biased region" description="Basic and acidic residues" evidence="1">
    <location>
        <begin position="61"/>
        <end position="70"/>
    </location>
</feature>
<feature type="non-terminal residue" evidence="2">
    <location>
        <position position="280"/>
    </location>
</feature>
<proteinExistence type="predicted"/>
<feature type="compositionally biased region" description="Low complexity" evidence="1">
    <location>
        <begin position="15"/>
        <end position="25"/>
    </location>
</feature>
<name>A0A6J4M224_9ACTN</name>
<organism evidence="2">
    <name type="scientific">uncultured Nocardioidaceae bacterium</name>
    <dbReference type="NCBI Taxonomy" id="253824"/>
    <lineage>
        <taxon>Bacteria</taxon>
        <taxon>Bacillati</taxon>
        <taxon>Actinomycetota</taxon>
        <taxon>Actinomycetes</taxon>
        <taxon>Propionibacteriales</taxon>
        <taxon>Nocardioidaceae</taxon>
        <taxon>environmental samples</taxon>
    </lineage>
</organism>
<dbReference type="EC" id="1.1.1.25" evidence="2"/>
<sequence length="280" mass="29839">EPASAPLRRARAPDRALALPGAAPRGVRRDRPGVVLRRGRRDRARPERVPRGARRLLARPVTDHAAETSRHAAPGLGGRRGSPGRCRQHGGPRGRSTPGPQHRHPRRRHRTHRALVRPARLRGGAGRRRDRGLDAPRAGRPGVSPGKARGARPRAGDRDTGGRRAAPEATVHRGGDPARRAGRSAGGSGRGGVHDPGDRAGRSGAGDRSRSLRGVRRRLRPLAHTARPRRPRGRPGAGERDGSARAPGSPAVRAHDRGQPGPRAGNARRGRGGPRGTRHV</sequence>
<dbReference type="GO" id="GO:0004764">
    <property type="term" value="F:shikimate 3-dehydrogenase (NADP+) activity"/>
    <property type="evidence" value="ECO:0007669"/>
    <property type="project" value="UniProtKB-EC"/>
</dbReference>
<protein>
    <submittedName>
        <fullName evidence="2">Shikimate 5-dehydrogenase I alpha</fullName>
        <ecNumber evidence="2">1.1.1.25</ecNumber>
    </submittedName>
</protein>
<reference evidence="2" key="1">
    <citation type="submission" date="2020-02" db="EMBL/GenBank/DDBJ databases">
        <authorList>
            <person name="Meier V. D."/>
        </authorList>
    </citation>
    <scope>NUCLEOTIDE SEQUENCE</scope>
    <source>
        <strain evidence="2">AVDCRST_MAG34</strain>
    </source>
</reference>
<feature type="compositionally biased region" description="Low complexity" evidence="1">
    <location>
        <begin position="135"/>
        <end position="148"/>
    </location>
</feature>
<dbReference type="EMBL" id="CADCUI010000029">
    <property type="protein sequence ID" value="CAA9347021.1"/>
    <property type="molecule type" value="Genomic_DNA"/>
</dbReference>
<evidence type="ECO:0000256" key="1">
    <source>
        <dbReference type="SAM" id="MobiDB-lite"/>
    </source>
</evidence>
<feature type="region of interest" description="Disordered" evidence="1">
    <location>
        <begin position="1"/>
        <end position="280"/>
    </location>
</feature>
<feature type="compositionally biased region" description="Basic residues" evidence="1">
    <location>
        <begin position="211"/>
        <end position="233"/>
    </location>
</feature>